<feature type="transmembrane region" description="Helical" evidence="1">
    <location>
        <begin position="65"/>
        <end position="83"/>
    </location>
</feature>
<keyword evidence="1" id="KW-1133">Transmembrane helix</keyword>
<proteinExistence type="predicted"/>
<dbReference type="AlphaFoldDB" id="A0A8S9ZSI2"/>
<keyword evidence="1" id="KW-0812">Transmembrane</keyword>
<organism evidence="2 3">
    <name type="scientific">Meloidogyne graminicola</name>
    <dbReference type="NCBI Taxonomy" id="189291"/>
    <lineage>
        <taxon>Eukaryota</taxon>
        <taxon>Metazoa</taxon>
        <taxon>Ecdysozoa</taxon>
        <taxon>Nematoda</taxon>
        <taxon>Chromadorea</taxon>
        <taxon>Rhabditida</taxon>
        <taxon>Tylenchina</taxon>
        <taxon>Tylenchomorpha</taxon>
        <taxon>Tylenchoidea</taxon>
        <taxon>Meloidogynidae</taxon>
        <taxon>Meloidogyninae</taxon>
        <taxon>Meloidogyne</taxon>
    </lineage>
</organism>
<dbReference type="Proteomes" id="UP000605970">
    <property type="component" value="Unassembled WGS sequence"/>
</dbReference>
<evidence type="ECO:0000256" key="1">
    <source>
        <dbReference type="SAM" id="Phobius"/>
    </source>
</evidence>
<protein>
    <submittedName>
        <fullName evidence="2">Uncharacterized protein</fullName>
    </submittedName>
</protein>
<sequence>GLAIFSGVCIRSNKAKNYWKIIFESAKIIGRLRAKKVKHCFVCPIKRNYFRNLDFSMSLQRFTQVLTDINLLTIILFFFFFQFKQNQLQDV</sequence>
<evidence type="ECO:0000313" key="2">
    <source>
        <dbReference type="EMBL" id="KAF7636099.1"/>
    </source>
</evidence>
<comment type="caution">
    <text evidence="2">The sequence shown here is derived from an EMBL/GenBank/DDBJ whole genome shotgun (WGS) entry which is preliminary data.</text>
</comment>
<gene>
    <name evidence="2" type="ORF">Mgra_00004544</name>
</gene>
<reference evidence="2" key="1">
    <citation type="journal article" date="2020" name="Ecol. Evol.">
        <title>Genome structure and content of the rice root-knot nematode (Meloidogyne graminicola).</title>
        <authorList>
            <person name="Phan N.T."/>
            <person name="Danchin E.G.J."/>
            <person name="Klopp C."/>
            <person name="Perfus-Barbeoch L."/>
            <person name="Kozlowski D.K."/>
            <person name="Koutsovoulos G.D."/>
            <person name="Lopez-Roques C."/>
            <person name="Bouchez O."/>
            <person name="Zahm M."/>
            <person name="Besnard G."/>
            <person name="Bellafiore S."/>
        </authorList>
    </citation>
    <scope>NUCLEOTIDE SEQUENCE</scope>
    <source>
        <strain evidence="2">VN-18</strain>
    </source>
</reference>
<dbReference type="EMBL" id="JABEBT010000034">
    <property type="protein sequence ID" value="KAF7636099.1"/>
    <property type="molecule type" value="Genomic_DNA"/>
</dbReference>
<evidence type="ECO:0000313" key="3">
    <source>
        <dbReference type="Proteomes" id="UP000605970"/>
    </source>
</evidence>
<feature type="non-terminal residue" evidence="2">
    <location>
        <position position="91"/>
    </location>
</feature>
<accession>A0A8S9ZSI2</accession>
<name>A0A8S9ZSI2_9BILA</name>
<keyword evidence="1" id="KW-0472">Membrane</keyword>
<keyword evidence="3" id="KW-1185">Reference proteome</keyword>